<protein>
    <submittedName>
        <fullName evidence="5">ABC transporter related protein</fullName>
    </submittedName>
</protein>
<evidence type="ECO:0000259" key="4">
    <source>
        <dbReference type="PROSITE" id="PS50893"/>
    </source>
</evidence>
<dbReference type="PROSITE" id="PS50893">
    <property type="entry name" value="ABC_TRANSPORTER_2"/>
    <property type="match status" value="1"/>
</dbReference>
<keyword evidence="2" id="KW-0547">Nucleotide-binding</keyword>
<keyword evidence="3" id="KW-0067">ATP-binding</keyword>
<proteinExistence type="predicted"/>
<dbReference type="InterPro" id="IPR003439">
    <property type="entry name" value="ABC_transporter-like_ATP-bd"/>
</dbReference>
<evidence type="ECO:0000313" key="5">
    <source>
        <dbReference type="EMBL" id="EHQ25264.1"/>
    </source>
</evidence>
<dbReference type="HOGENOM" id="CLU_000604_1_1_10"/>
<dbReference type="GO" id="GO:0005524">
    <property type="term" value="F:ATP binding"/>
    <property type="evidence" value="ECO:0007669"/>
    <property type="project" value="UniProtKB-KW"/>
</dbReference>
<organism evidence="5 6">
    <name type="scientific">Mucilaginibacter paludis DSM 18603</name>
    <dbReference type="NCBI Taxonomy" id="714943"/>
    <lineage>
        <taxon>Bacteria</taxon>
        <taxon>Pseudomonadati</taxon>
        <taxon>Bacteroidota</taxon>
        <taxon>Sphingobacteriia</taxon>
        <taxon>Sphingobacteriales</taxon>
        <taxon>Sphingobacteriaceae</taxon>
        <taxon>Mucilaginibacter</taxon>
    </lineage>
</organism>
<dbReference type="EMBL" id="CM001403">
    <property type="protein sequence ID" value="EHQ25264.1"/>
    <property type="molecule type" value="Genomic_DNA"/>
</dbReference>
<dbReference type="PANTHER" id="PTHR42781">
    <property type="entry name" value="SPERMIDINE/PUTRESCINE IMPORT ATP-BINDING PROTEIN POTA"/>
    <property type="match status" value="1"/>
</dbReference>
<evidence type="ECO:0000313" key="6">
    <source>
        <dbReference type="Proteomes" id="UP000002774"/>
    </source>
</evidence>
<keyword evidence="1" id="KW-0813">Transport</keyword>
<dbReference type="PROSITE" id="PS00211">
    <property type="entry name" value="ABC_TRANSPORTER_1"/>
    <property type="match status" value="1"/>
</dbReference>
<gene>
    <name evidence="5" type="ORF">Mucpa_1095</name>
</gene>
<dbReference type="OrthoDB" id="9802264at2"/>
<sequence>MGKIHFLNAESVTKNYSNDKASGVNNISISITPGKITAIVGESGTGKSTLLKLLYGLLSPDEGEVFFKGGLIMGPIEKLIPGHDHMKMVTQHTDDLNLFATVRENVSALLPNTNLEYKKNETERMLRQLNVLALQDKRVADLSGGEKQRVAIARALITKPVVLFLDEPFNQVDASFREGLQQNIRDIVKQSGLTVIMVSHDPAEVLSMADELVVLKKGSIVEQGTPENMYKEPAMLYTAQLLSRCTILTRAEAKVCGIDTKKAAVAINPEYIELIASGLNNDWRIKQVLFKGFFEELLVEKNDVLLRVLNMDRGRYNEGANVGLRIKKYLEYENE</sequence>
<dbReference type="InterPro" id="IPR017871">
    <property type="entry name" value="ABC_transporter-like_CS"/>
</dbReference>
<dbReference type="Pfam" id="PF00005">
    <property type="entry name" value="ABC_tran"/>
    <property type="match status" value="1"/>
</dbReference>
<dbReference type="InterPro" id="IPR027417">
    <property type="entry name" value="P-loop_NTPase"/>
</dbReference>
<reference evidence="5" key="1">
    <citation type="submission" date="2011-09" db="EMBL/GenBank/DDBJ databases">
        <title>The permanent draft genome of Mucilaginibacter paludis DSM 18603.</title>
        <authorList>
            <consortium name="US DOE Joint Genome Institute (JGI-PGF)"/>
            <person name="Lucas S."/>
            <person name="Han J."/>
            <person name="Lapidus A."/>
            <person name="Bruce D."/>
            <person name="Goodwin L."/>
            <person name="Pitluck S."/>
            <person name="Peters L."/>
            <person name="Kyrpides N."/>
            <person name="Mavromatis K."/>
            <person name="Ivanova N."/>
            <person name="Mikhailova N."/>
            <person name="Held B."/>
            <person name="Detter J.C."/>
            <person name="Tapia R."/>
            <person name="Han C."/>
            <person name="Land M."/>
            <person name="Hauser L."/>
            <person name="Markowitz V."/>
            <person name="Cheng J.-F."/>
            <person name="Hugenholtz P."/>
            <person name="Woyke T."/>
            <person name="Wu D."/>
            <person name="Tindall B."/>
            <person name="Brambilla E."/>
            <person name="Klenk H.-P."/>
            <person name="Eisen J.A."/>
        </authorList>
    </citation>
    <scope>NUCLEOTIDE SEQUENCE [LARGE SCALE GENOMIC DNA]</scope>
    <source>
        <strain evidence="5">DSM 18603</strain>
    </source>
</reference>
<dbReference type="InterPro" id="IPR050093">
    <property type="entry name" value="ABC_SmlMolc_Importer"/>
</dbReference>
<evidence type="ECO:0000256" key="3">
    <source>
        <dbReference type="ARBA" id="ARBA00022840"/>
    </source>
</evidence>
<feature type="domain" description="ABC transporter" evidence="4">
    <location>
        <begin position="7"/>
        <end position="242"/>
    </location>
</feature>
<name>H1YF11_9SPHI</name>
<dbReference type="InterPro" id="IPR003593">
    <property type="entry name" value="AAA+_ATPase"/>
</dbReference>
<accession>H1YF11</accession>
<dbReference type="AlphaFoldDB" id="H1YF11"/>
<dbReference type="PANTHER" id="PTHR42781:SF4">
    <property type="entry name" value="SPERMIDINE_PUTRESCINE IMPORT ATP-BINDING PROTEIN POTA"/>
    <property type="match status" value="1"/>
</dbReference>
<dbReference type="SMART" id="SM00382">
    <property type="entry name" value="AAA"/>
    <property type="match status" value="1"/>
</dbReference>
<dbReference type="Gene3D" id="3.40.50.300">
    <property type="entry name" value="P-loop containing nucleotide triphosphate hydrolases"/>
    <property type="match status" value="1"/>
</dbReference>
<dbReference type="GO" id="GO:0016887">
    <property type="term" value="F:ATP hydrolysis activity"/>
    <property type="evidence" value="ECO:0007669"/>
    <property type="project" value="InterPro"/>
</dbReference>
<dbReference type="STRING" id="714943.Mucpa_1095"/>
<dbReference type="eggNOG" id="COG3842">
    <property type="taxonomic scope" value="Bacteria"/>
</dbReference>
<dbReference type="Proteomes" id="UP000002774">
    <property type="component" value="Chromosome"/>
</dbReference>
<keyword evidence="6" id="KW-1185">Reference proteome</keyword>
<evidence type="ECO:0000256" key="2">
    <source>
        <dbReference type="ARBA" id="ARBA00022741"/>
    </source>
</evidence>
<dbReference type="SUPFAM" id="SSF52540">
    <property type="entry name" value="P-loop containing nucleoside triphosphate hydrolases"/>
    <property type="match status" value="1"/>
</dbReference>
<dbReference type="RefSeq" id="WP_008504950.1">
    <property type="nucleotide sequence ID" value="NZ_CM001403.1"/>
</dbReference>
<evidence type="ECO:0000256" key="1">
    <source>
        <dbReference type="ARBA" id="ARBA00022448"/>
    </source>
</evidence>